<evidence type="ECO:0000256" key="1">
    <source>
        <dbReference type="ARBA" id="ARBA00023015"/>
    </source>
</evidence>
<feature type="domain" description="NAC" evidence="5">
    <location>
        <begin position="7"/>
        <end position="55"/>
    </location>
</feature>
<dbReference type="Pfam" id="PF02365">
    <property type="entry name" value="NAM"/>
    <property type="match status" value="1"/>
</dbReference>
<keyword evidence="4" id="KW-0539">Nucleus</keyword>
<dbReference type="InterPro" id="IPR036093">
    <property type="entry name" value="NAC_dom_sf"/>
</dbReference>
<dbReference type="SUPFAM" id="SSF101941">
    <property type="entry name" value="NAC domain"/>
    <property type="match status" value="1"/>
</dbReference>
<dbReference type="STRING" id="57577.A0A2K3MKF2"/>
<accession>A0A2K3MKF2</accession>
<keyword evidence="3" id="KW-0804">Transcription</keyword>
<gene>
    <name evidence="6" type="ORF">L195_g047427</name>
</gene>
<dbReference type="PROSITE" id="PS51005">
    <property type="entry name" value="NAC"/>
    <property type="match status" value="1"/>
</dbReference>
<dbReference type="GO" id="GO:0003677">
    <property type="term" value="F:DNA binding"/>
    <property type="evidence" value="ECO:0007669"/>
    <property type="project" value="UniProtKB-KW"/>
</dbReference>
<evidence type="ECO:0000313" key="7">
    <source>
        <dbReference type="Proteomes" id="UP000236291"/>
    </source>
</evidence>
<dbReference type="Proteomes" id="UP000236291">
    <property type="component" value="Unassembled WGS sequence"/>
</dbReference>
<reference evidence="6 7" key="2">
    <citation type="journal article" date="2017" name="Front. Plant Sci.">
        <title>Gene Classification and Mining of Molecular Markers Useful in Red Clover (Trifolium pratense) Breeding.</title>
        <authorList>
            <person name="Istvanek J."/>
            <person name="Dluhosova J."/>
            <person name="Dluhos P."/>
            <person name="Patkova L."/>
            <person name="Nedelnik J."/>
            <person name="Repkova J."/>
        </authorList>
    </citation>
    <scope>NUCLEOTIDE SEQUENCE [LARGE SCALE GENOMIC DNA]</scope>
    <source>
        <strain evidence="7">cv. Tatra</strain>
        <tissue evidence="6">Young leaves</tissue>
    </source>
</reference>
<dbReference type="InterPro" id="IPR003441">
    <property type="entry name" value="NAC-dom"/>
</dbReference>
<sequence length="55" mass="6316">MQGELELPPGFRFHPTDEELVNHYLCRKCAGQSISVPVVKEVDLYKFDPWQLPGT</sequence>
<protein>
    <submittedName>
        <fullName evidence="6">NAC domain-containing protein</fullName>
    </submittedName>
</protein>
<proteinExistence type="predicted"/>
<evidence type="ECO:0000256" key="3">
    <source>
        <dbReference type="ARBA" id="ARBA00023163"/>
    </source>
</evidence>
<dbReference type="PANTHER" id="PTHR31719:SF94">
    <property type="entry name" value="PROTEIN ATAF2"/>
    <property type="match status" value="1"/>
</dbReference>
<reference evidence="6 7" key="1">
    <citation type="journal article" date="2014" name="Am. J. Bot.">
        <title>Genome assembly and annotation for red clover (Trifolium pratense; Fabaceae).</title>
        <authorList>
            <person name="Istvanek J."/>
            <person name="Jaros M."/>
            <person name="Krenek A."/>
            <person name="Repkova J."/>
        </authorList>
    </citation>
    <scope>NUCLEOTIDE SEQUENCE [LARGE SCALE GENOMIC DNA]</scope>
    <source>
        <strain evidence="7">cv. Tatra</strain>
        <tissue evidence="6">Young leaves</tissue>
    </source>
</reference>
<comment type="caution">
    <text evidence="6">The sequence shown here is derived from an EMBL/GenBank/DDBJ whole genome shotgun (WGS) entry which is preliminary data.</text>
</comment>
<evidence type="ECO:0000256" key="2">
    <source>
        <dbReference type="ARBA" id="ARBA00023125"/>
    </source>
</evidence>
<evidence type="ECO:0000256" key="4">
    <source>
        <dbReference type="ARBA" id="ARBA00023242"/>
    </source>
</evidence>
<dbReference type="EMBL" id="ASHM01065740">
    <property type="protein sequence ID" value="PNX91297.1"/>
    <property type="molecule type" value="Genomic_DNA"/>
</dbReference>
<name>A0A2K3MKF2_TRIPR</name>
<evidence type="ECO:0000313" key="6">
    <source>
        <dbReference type="EMBL" id="PNX91297.1"/>
    </source>
</evidence>
<dbReference type="GO" id="GO:0006355">
    <property type="term" value="P:regulation of DNA-templated transcription"/>
    <property type="evidence" value="ECO:0007669"/>
    <property type="project" value="InterPro"/>
</dbReference>
<dbReference type="Gene3D" id="2.170.150.80">
    <property type="entry name" value="NAC domain"/>
    <property type="match status" value="1"/>
</dbReference>
<organism evidence="6 7">
    <name type="scientific">Trifolium pratense</name>
    <name type="common">Red clover</name>
    <dbReference type="NCBI Taxonomy" id="57577"/>
    <lineage>
        <taxon>Eukaryota</taxon>
        <taxon>Viridiplantae</taxon>
        <taxon>Streptophyta</taxon>
        <taxon>Embryophyta</taxon>
        <taxon>Tracheophyta</taxon>
        <taxon>Spermatophyta</taxon>
        <taxon>Magnoliopsida</taxon>
        <taxon>eudicotyledons</taxon>
        <taxon>Gunneridae</taxon>
        <taxon>Pentapetalae</taxon>
        <taxon>rosids</taxon>
        <taxon>fabids</taxon>
        <taxon>Fabales</taxon>
        <taxon>Fabaceae</taxon>
        <taxon>Papilionoideae</taxon>
        <taxon>50 kb inversion clade</taxon>
        <taxon>NPAAA clade</taxon>
        <taxon>Hologalegina</taxon>
        <taxon>IRL clade</taxon>
        <taxon>Trifolieae</taxon>
        <taxon>Trifolium</taxon>
    </lineage>
</organism>
<dbReference type="PANTHER" id="PTHR31719">
    <property type="entry name" value="NAC TRANSCRIPTION FACTOR 56"/>
    <property type="match status" value="1"/>
</dbReference>
<dbReference type="AlphaFoldDB" id="A0A2K3MKF2"/>
<keyword evidence="1" id="KW-0805">Transcription regulation</keyword>
<evidence type="ECO:0000259" key="5">
    <source>
        <dbReference type="PROSITE" id="PS51005"/>
    </source>
</evidence>
<keyword evidence="2" id="KW-0238">DNA-binding</keyword>